<reference evidence="1" key="1">
    <citation type="submission" date="2022-02" db="EMBL/GenBank/DDBJ databases">
        <title>Plant Genome Project.</title>
        <authorList>
            <person name="Zhang R.-G."/>
        </authorList>
    </citation>
    <scope>NUCLEOTIDE SEQUENCE</scope>
    <source>
        <strain evidence="1">AT1</strain>
    </source>
</reference>
<comment type="caution">
    <text evidence="1">The sequence shown here is derived from an EMBL/GenBank/DDBJ whole genome shotgun (WGS) entry which is preliminary data.</text>
</comment>
<name>A0ACC0ND87_RHOML</name>
<evidence type="ECO:0000313" key="1">
    <source>
        <dbReference type="EMBL" id="KAI8550543.1"/>
    </source>
</evidence>
<accession>A0ACC0ND87</accession>
<organism evidence="1 2">
    <name type="scientific">Rhododendron molle</name>
    <name type="common">Chinese azalea</name>
    <name type="synonym">Azalea mollis</name>
    <dbReference type="NCBI Taxonomy" id="49168"/>
    <lineage>
        <taxon>Eukaryota</taxon>
        <taxon>Viridiplantae</taxon>
        <taxon>Streptophyta</taxon>
        <taxon>Embryophyta</taxon>
        <taxon>Tracheophyta</taxon>
        <taxon>Spermatophyta</taxon>
        <taxon>Magnoliopsida</taxon>
        <taxon>eudicotyledons</taxon>
        <taxon>Gunneridae</taxon>
        <taxon>Pentapetalae</taxon>
        <taxon>asterids</taxon>
        <taxon>Ericales</taxon>
        <taxon>Ericaceae</taxon>
        <taxon>Ericoideae</taxon>
        <taxon>Rhodoreae</taxon>
        <taxon>Rhododendron</taxon>
    </lineage>
</organism>
<dbReference type="Proteomes" id="UP001062846">
    <property type="component" value="Chromosome 6"/>
</dbReference>
<evidence type="ECO:0000313" key="2">
    <source>
        <dbReference type="Proteomes" id="UP001062846"/>
    </source>
</evidence>
<gene>
    <name evidence="1" type="ORF">RHMOL_Rhmol06G0115500</name>
</gene>
<proteinExistence type="predicted"/>
<protein>
    <submittedName>
        <fullName evidence="1">Uncharacterized protein</fullName>
    </submittedName>
</protein>
<sequence>MKEIKVILDTLEITRNEDRVALGTYQLKGEARYWWELMEATHAIATMTFDEFETLFLDKYFPMPIRLAKDQEFMNLK</sequence>
<dbReference type="EMBL" id="CM046393">
    <property type="protein sequence ID" value="KAI8550543.1"/>
    <property type="molecule type" value="Genomic_DNA"/>
</dbReference>
<keyword evidence="2" id="KW-1185">Reference proteome</keyword>